<keyword evidence="2" id="KW-1185">Reference proteome</keyword>
<evidence type="ECO:0000313" key="1">
    <source>
        <dbReference type="EMBL" id="KAH8003192.1"/>
    </source>
</evidence>
<sequence length="143" mass="15391">MDFAQFGQWMAEHQAKLTRDMAHLQQETQVSLMKEVMMRQDAQNAALQDLTKKLGSLGGGAPGVGAGRLPWVPLTKLTPEDDIDSFVEAFERTAEAAGQPARADDGVPAPSDDQAAIRASWIGDPAFVQAQTEDPSLAATRDL</sequence>
<evidence type="ECO:0000313" key="2">
    <source>
        <dbReference type="Proteomes" id="UP000827872"/>
    </source>
</evidence>
<protein>
    <submittedName>
        <fullName evidence="1">Uncharacterized protein</fullName>
    </submittedName>
</protein>
<dbReference type="EMBL" id="CM037622">
    <property type="protein sequence ID" value="KAH8003192.1"/>
    <property type="molecule type" value="Genomic_DNA"/>
</dbReference>
<comment type="caution">
    <text evidence="1">The sequence shown here is derived from an EMBL/GenBank/DDBJ whole genome shotgun (WGS) entry which is preliminary data.</text>
</comment>
<accession>A0ACB8FEC2</accession>
<organism evidence="1 2">
    <name type="scientific">Sphaerodactylus townsendi</name>
    <dbReference type="NCBI Taxonomy" id="933632"/>
    <lineage>
        <taxon>Eukaryota</taxon>
        <taxon>Metazoa</taxon>
        <taxon>Chordata</taxon>
        <taxon>Craniata</taxon>
        <taxon>Vertebrata</taxon>
        <taxon>Euteleostomi</taxon>
        <taxon>Lepidosauria</taxon>
        <taxon>Squamata</taxon>
        <taxon>Bifurcata</taxon>
        <taxon>Gekkota</taxon>
        <taxon>Sphaerodactylidae</taxon>
        <taxon>Sphaerodactylus</taxon>
    </lineage>
</organism>
<proteinExistence type="predicted"/>
<dbReference type="Proteomes" id="UP000827872">
    <property type="component" value="Linkage Group LG09"/>
</dbReference>
<name>A0ACB8FEC2_9SAUR</name>
<reference evidence="1" key="1">
    <citation type="submission" date="2021-08" db="EMBL/GenBank/DDBJ databases">
        <title>The first chromosome-level gecko genome reveals the dynamic sex chromosomes of Neotropical dwarf geckos (Sphaerodactylidae: Sphaerodactylus).</title>
        <authorList>
            <person name="Pinto B.J."/>
            <person name="Keating S.E."/>
            <person name="Gamble T."/>
        </authorList>
    </citation>
    <scope>NUCLEOTIDE SEQUENCE</scope>
    <source>
        <strain evidence="1">TG3544</strain>
    </source>
</reference>
<gene>
    <name evidence="1" type="ORF">K3G42_014731</name>
</gene>